<evidence type="ECO:0000313" key="3">
    <source>
        <dbReference type="Proteomes" id="UP000247437"/>
    </source>
</evidence>
<proteinExistence type="predicted"/>
<dbReference type="InterPro" id="IPR008030">
    <property type="entry name" value="NmrA-like"/>
</dbReference>
<evidence type="ECO:0000313" key="2">
    <source>
        <dbReference type="EMBL" id="PYY69649.1"/>
    </source>
</evidence>
<protein>
    <submittedName>
        <fullName evidence="2">NmrA family protein</fullName>
    </submittedName>
</protein>
<reference evidence="2 3" key="1">
    <citation type="journal article" date="2018" name="Appl. Microbiol. Biotechnol.">
        <title>Characterization of the caprolactam degradation pathway in Pseudomonas jessenii using mass spectrometry-based proteomics.</title>
        <authorList>
            <person name="Otzen M."/>
            <person name="Palacio C."/>
            <person name="Janssen D.B."/>
        </authorList>
    </citation>
    <scope>NUCLEOTIDE SEQUENCE [LARGE SCALE GENOMIC DNA]</scope>
    <source>
        <strain evidence="2 3">GO3</strain>
    </source>
</reference>
<dbReference type="Proteomes" id="UP000247437">
    <property type="component" value="Unassembled WGS sequence"/>
</dbReference>
<organism evidence="2 3">
    <name type="scientific">Pseudomonas jessenii</name>
    <dbReference type="NCBI Taxonomy" id="77298"/>
    <lineage>
        <taxon>Bacteria</taxon>
        <taxon>Pseudomonadati</taxon>
        <taxon>Pseudomonadota</taxon>
        <taxon>Gammaproteobacteria</taxon>
        <taxon>Pseudomonadales</taxon>
        <taxon>Pseudomonadaceae</taxon>
        <taxon>Pseudomonas</taxon>
    </lineage>
</organism>
<dbReference type="Pfam" id="PF05368">
    <property type="entry name" value="NmrA"/>
    <property type="match status" value="1"/>
</dbReference>
<dbReference type="AlphaFoldDB" id="A0A2W0EM84"/>
<dbReference type="EMBL" id="PDLL01000173">
    <property type="protein sequence ID" value="PYY69649.1"/>
    <property type="molecule type" value="Genomic_DNA"/>
</dbReference>
<dbReference type="Gene3D" id="3.90.25.10">
    <property type="entry name" value="UDP-galactose 4-epimerase, domain 1"/>
    <property type="match status" value="1"/>
</dbReference>
<feature type="domain" description="NmrA-like" evidence="1">
    <location>
        <begin position="55"/>
        <end position="292"/>
    </location>
</feature>
<accession>A0A2W0EM84</accession>
<name>A0A2W0EM84_PSEJE</name>
<gene>
    <name evidence="2" type="ORF">CRX42_15455</name>
</gene>
<dbReference type="SUPFAM" id="SSF51735">
    <property type="entry name" value="NAD(P)-binding Rossmann-fold domains"/>
    <property type="match status" value="1"/>
</dbReference>
<dbReference type="PANTHER" id="PTHR43162:SF1">
    <property type="entry name" value="PRESTALK A DIFFERENTIATION PROTEIN A"/>
    <property type="match status" value="1"/>
</dbReference>
<sequence length="354" mass="38717">MRHNHTNNRTNALQCALRLDAPLQLARGGGSGHSIVTGKTEYLINHQDLLTVNKTNRVLILGATGNIGGLTAQALAVKYPSINLRLTSSRDAGCDLLRALHPQAEVLKADWYDPGSLPAAFTDVDKVFIVSPDFYTDENIVTPNLINAIQEAGCVAQVLRLISLPPGLTADQLEPDILATRCGANLSVVAKPLFDASGLPMTYLNVASWLMFNVPWFLAAEVKQHRRLAMPQATHASRLWLSECDVAAAAARILASDAALHVGHEYLLTGTERIDFTQLAELLGEVIGEPVTLVDDEQPLRTATGEAFDLLMTYFRHETRDYLDIPVTDSFAQLTGRPPMALRDYLIANRTLFI</sequence>
<dbReference type="InterPro" id="IPR051604">
    <property type="entry name" value="Ergot_Alk_Oxidoreductase"/>
</dbReference>
<dbReference type="PANTHER" id="PTHR43162">
    <property type="match status" value="1"/>
</dbReference>
<comment type="caution">
    <text evidence="2">The sequence shown here is derived from an EMBL/GenBank/DDBJ whole genome shotgun (WGS) entry which is preliminary data.</text>
</comment>
<dbReference type="Gene3D" id="3.40.50.720">
    <property type="entry name" value="NAD(P)-binding Rossmann-like Domain"/>
    <property type="match status" value="1"/>
</dbReference>
<evidence type="ECO:0000259" key="1">
    <source>
        <dbReference type="Pfam" id="PF05368"/>
    </source>
</evidence>
<dbReference type="OrthoDB" id="3207931at2"/>
<dbReference type="InterPro" id="IPR036291">
    <property type="entry name" value="NAD(P)-bd_dom_sf"/>
</dbReference>